<gene>
    <name evidence="1" type="ORF">GCM10011514_28800</name>
</gene>
<dbReference type="AlphaFoldDB" id="A0A916YVF1"/>
<accession>A0A916YVF1</accession>
<comment type="caution">
    <text evidence="1">The sequence shown here is derived from an EMBL/GenBank/DDBJ whole genome shotgun (WGS) entry which is preliminary data.</text>
</comment>
<dbReference type="InterPro" id="IPR053860">
    <property type="entry name" value="DUF6932"/>
</dbReference>
<dbReference type="EMBL" id="BMKK01000005">
    <property type="protein sequence ID" value="GGD62983.1"/>
    <property type="molecule type" value="Genomic_DNA"/>
</dbReference>
<proteinExistence type="predicted"/>
<dbReference type="Pfam" id="PF22014">
    <property type="entry name" value="DUF6932"/>
    <property type="match status" value="1"/>
</dbReference>
<reference evidence="1" key="2">
    <citation type="submission" date="2020-09" db="EMBL/GenBank/DDBJ databases">
        <authorList>
            <person name="Sun Q."/>
            <person name="Zhou Y."/>
        </authorList>
    </citation>
    <scope>NUCLEOTIDE SEQUENCE</scope>
    <source>
        <strain evidence="1">CGMCC 1.15958</strain>
    </source>
</reference>
<organism evidence="1 2">
    <name type="scientific">Emticicia aquatilis</name>
    <dbReference type="NCBI Taxonomy" id="1537369"/>
    <lineage>
        <taxon>Bacteria</taxon>
        <taxon>Pseudomonadati</taxon>
        <taxon>Bacteroidota</taxon>
        <taxon>Cytophagia</taxon>
        <taxon>Cytophagales</taxon>
        <taxon>Leadbetterellaceae</taxon>
        <taxon>Emticicia</taxon>
    </lineage>
</organism>
<evidence type="ECO:0000313" key="2">
    <source>
        <dbReference type="Proteomes" id="UP000609064"/>
    </source>
</evidence>
<dbReference type="Proteomes" id="UP000609064">
    <property type="component" value="Unassembled WGS sequence"/>
</dbReference>
<dbReference type="RefSeq" id="WP_188766804.1">
    <property type="nucleotide sequence ID" value="NZ_BMKK01000005.1"/>
</dbReference>
<protein>
    <submittedName>
        <fullName evidence="1">Uncharacterized protein</fullName>
    </submittedName>
</protein>
<reference evidence="1" key="1">
    <citation type="journal article" date="2014" name="Int. J. Syst. Evol. Microbiol.">
        <title>Complete genome sequence of Corynebacterium casei LMG S-19264T (=DSM 44701T), isolated from a smear-ripened cheese.</title>
        <authorList>
            <consortium name="US DOE Joint Genome Institute (JGI-PGF)"/>
            <person name="Walter F."/>
            <person name="Albersmeier A."/>
            <person name="Kalinowski J."/>
            <person name="Ruckert C."/>
        </authorList>
    </citation>
    <scope>NUCLEOTIDE SEQUENCE</scope>
    <source>
        <strain evidence="1">CGMCC 1.15958</strain>
    </source>
</reference>
<sequence length="155" mass="18578">MIEFDENGFLKPYDIIETDLATIEKIFVEGMQLSTTRKAIFESYLSYNEELRKIIPTGFIQWIDGSFTTKKVNPNDIDIVTFVDFDVYNANEKQIDELRRTRQTTNRIIDGYFVKVYPENHKNRNWYDTDRMQWIFTFNRVKNSKQSKGFLQINF</sequence>
<keyword evidence="2" id="KW-1185">Reference proteome</keyword>
<evidence type="ECO:0000313" key="1">
    <source>
        <dbReference type="EMBL" id="GGD62983.1"/>
    </source>
</evidence>
<name>A0A916YVF1_9BACT</name>